<dbReference type="KEGG" id="cau:Caur_3450"/>
<dbReference type="InParanoid" id="A9WKK7"/>
<evidence type="ECO:0000313" key="2">
    <source>
        <dbReference type="Proteomes" id="UP000002008"/>
    </source>
</evidence>
<reference evidence="2" key="1">
    <citation type="journal article" date="2011" name="BMC Genomics">
        <title>Complete genome sequence of the filamentous anoxygenic phototrophic bacterium Chloroflexus aurantiacus.</title>
        <authorList>
            <person name="Tang K.H."/>
            <person name="Barry K."/>
            <person name="Chertkov O."/>
            <person name="Dalin E."/>
            <person name="Han C.S."/>
            <person name="Hauser L.J."/>
            <person name="Honchak B.M."/>
            <person name="Karbach L.E."/>
            <person name="Land M.L."/>
            <person name="Lapidus A."/>
            <person name="Larimer F.W."/>
            <person name="Mikhailova N."/>
            <person name="Pitluck S."/>
            <person name="Pierson B.K."/>
            <person name="Blankenship R.E."/>
        </authorList>
    </citation>
    <scope>NUCLEOTIDE SEQUENCE [LARGE SCALE GENOMIC DNA]</scope>
    <source>
        <strain evidence="2">ATCC 29366 / DSM 635 / J-10-fl</strain>
    </source>
</reference>
<proteinExistence type="predicted"/>
<accession>A9WKK7</accession>
<dbReference type="RefSeq" id="WP_012259288.1">
    <property type="nucleotide sequence ID" value="NC_010175.1"/>
</dbReference>
<keyword evidence="2" id="KW-1185">Reference proteome</keyword>
<dbReference type="Proteomes" id="UP000002008">
    <property type="component" value="Chromosome"/>
</dbReference>
<dbReference type="AlphaFoldDB" id="A9WKK7"/>
<dbReference type="REBASE" id="16890">
    <property type="entry name" value="CauJORF3451P"/>
</dbReference>
<sequence length="244" mass="27913">MNEYRLFLDLDIVFDSENDFLYRQKGQLKLDNTVIEEFLPVLVSIAFPDFPDTLDLGMKSCFGAIYFTSTAGIISTSPKARIRTKDHDFTISRQMYLKASFDPRYAQGVDQLEVNLAYLCAECKTNLDKTMFQEACATAHDVKTVVPGAKYLIICEWLDMIPVSTAGTDVDEVLILRKARRLGAQTRSLFASYAGRVAGRELYARYLNDNPFAVDVFERFLTHVRLLLEDRSPDERDVLERGWF</sequence>
<dbReference type="EMBL" id="CP000909">
    <property type="protein sequence ID" value="ABY36635.1"/>
    <property type="molecule type" value="Genomic_DNA"/>
</dbReference>
<dbReference type="Pfam" id="PF09549">
    <property type="entry name" value="RE_Bpu10I"/>
    <property type="match status" value="1"/>
</dbReference>
<evidence type="ECO:0000313" key="1">
    <source>
        <dbReference type="EMBL" id="ABY36635.1"/>
    </source>
</evidence>
<dbReference type="PATRIC" id="fig|324602.8.peg.3886"/>
<gene>
    <name evidence="1" type="ordered locus">Caur_3450</name>
</gene>
<dbReference type="InterPro" id="IPR018577">
    <property type="entry name" value="Restrct_endonuc_II_Bpu10I"/>
</dbReference>
<organism evidence="1 2">
    <name type="scientific">Chloroflexus aurantiacus (strain ATCC 29366 / DSM 635 / J-10-fl)</name>
    <dbReference type="NCBI Taxonomy" id="324602"/>
    <lineage>
        <taxon>Bacteria</taxon>
        <taxon>Bacillati</taxon>
        <taxon>Chloroflexota</taxon>
        <taxon>Chloroflexia</taxon>
        <taxon>Chloroflexales</taxon>
        <taxon>Chloroflexineae</taxon>
        <taxon>Chloroflexaceae</taxon>
        <taxon>Chloroflexus</taxon>
    </lineage>
</organism>
<dbReference type="HOGENOM" id="CLU_911666_0_0_0"/>
<evidence type="ECO:0008006" key="3">
    <source>
        <dbReference type="Google" id="ProtNLM"/>
    </source>
</evidence>
<protein>
    <recommendedName>
        <fullName evidence="3">Restriction endonuclease</fullName>
    </recommendedName>
</protein>
<dbReference type="EnsemblBacteria" id="ABY36635">
    <property type="protein sequence ID" value="ABY36635"/>
    <property type="gene ID" value="Caur_3450"/>
</dbReference>
<dbReference type="eggNOG" id="ENOG502ZAKI">
    <property type="taxonomic scope" value="Bacteria"/>
</dbReference>
<name>A9WKK7_CHLAA</name>